<dbReference type="AlphaFoldDB" id="A0AAN9JIH2"/>
<dbReference type="EMBL" id="JAYMYQ010000024">
    <property type="protein sequence ID" value="KAK7298829.1"/>
    <property type="molecule type" value="Genomic_DNA"/>
</dbReference>
<evidence type="ECO:0000313" key="2">
    <source>
        <dbReference type="Proteomes" id="UP001367508"/>
    </source>
</evidence>
<reference evidence="1 2" key="1">
    <citation type="submission" date="2024-01" db="EMBL/GenBank/DDBJ databases">
        <title>The genomes of 5 underutilized Papilionoideae crops provide insights into root nodulation and disease resistanc.</title>
        <authorList>
            <person name="Jiang F."/>
        </authorList>
    </citation>
    <scope>NUCLEOTIDE SEQUENCE [LARGE SCALE GENOMIC DNA]</scope>
    <source>
        <strain evidence="1">LVBAO_FW01</strain>
        <tissue evidence="1">Leaves</tissue>
    </source>
</reference>
<gene>
    <name evidence="1" type="ORF">VNO77_46374</name>
</gene>
<proteinExistence type="predicted"/>
<evidence type="ECO:0000313" key="1">
    <source>
        <dbReference type="EMBL" id="KAK7298829.1"/>
    </source>
</evidence>
<keyword evidence="2" id="KW-1185">Reference proteome</keyword>
<comment type="caution">
    <text evidence="1">The sequence shown here is derived from an EMBL/GenBank/DDBJ whole genome shotgun (WGS) entry which is preliminary data.</text>
</comment>
<organism evidence="1 2">
    <name type="scientific">Canavalia gladiata</name>
    <name type="common">Sword bean</name>
    <name type="synonym">Dolichos gladiatus</name>
    <dbReference type="NCBI Taxonomy" id="3824"/>
    <lineage>
        <taxon>Eukaryota</taxon>
        <taxon>Viridiplantae</taxon>
        <taxon>Streptophyta</taxon>
        <taxon>Embryophyta</taxon>
        <taxon>Tracheophyta</taxon>
        <taxon>Spermatophyta</taxon>
        <taxon>Magnoliopsida</taxon>
        <taxon>eudicotyledons</taxon>
        <taxon>Gunneridae</taxon>
        <taxon>Pentapetalae</taxon>
        <taxon>rosids</taxon>
        <taxon>fabids</taxon>
        <taxon>Fabales</taxon>
        <taxon>Fabaceae</taxon>
        <taxon>Papilionoideae</taxon>
        <taxon>50 kb inversion clade</taxon>
        <taxon>NPAAA clade</taxon>
        <taxon>indigoferoid/millettioid clade</taxon>
        <taxon>Phaseoleae</taxon>
        <taxon>Canavalia</taxon>
    </lineage>
</organism>
<protein>
    <submittedName>
        <fullName evidence="1">Uncharacterized protein</fullName>
    </submittedName>
</protein>
<sequence>MGSPKSRYGLMAKGASTLLSMLICKQLEDISRRTYQDKSVKPKPSIRPYKERASYYGSTRVDVESTGRDFLTLDE</sequence>
<dbReference type="Proteomes" id="UP001367508">
    <property type="component" value="Unassembled WGS sequence"/>
</dbReference>
<name>A0AAN9JIH2_CANGL</name>
<accession>A0AAN9JIH2</accession>